<dbReference type="PANTHER" id="PTHR23349">
    <property type="entry name" value="BASIC HELIX-LOOP-HELIX TRANSCRIPTION FACTOR, TWIST"/>
    <property type="match status" value="1"/>
</dbReference>
<evidence type="ECO:0000256" key="2">
    <source>
        <dbReference type="ARBA" id="ARBA00023125"/>
    </source>
</evidence>
<dbReference type="GO" id="GO:0005667">
    <property type="term" value="C:transcription regulator complex"/>
    <property type="evidence" value="ECO:0007669"/>
    <property type="project" value="UniProtKB-ARBA"/>
</dbReference>
<dbReference type="SUPFAM" id="SSF47459">
    <property type="entry name" value="HLH, helix-loop-helix DNA-binding domain"/>
    <property type="match status" value="1"/>
</dbReference>
<feature type="non-terminal residue" evidence="6">
    <location>
        <position position="1"/>
    </location>
</feature>
<dbReference type="CDD" id="cd19724">
    <property type="entry name" value="bHLH_TS_ASCL3_like"/>
    <property type="match status" value="1"/>
</dbReference>
<reference evidence="7" key="3">
    <citation type="submission" date="2015-06" db="UniProtKB">
        <authorList>
            <consortium name="EnsemblMetazoa"/>
        </authorList>
    </citation>
    <scope>IDENTIFICATION</scope>
</reference>
<evidence type="ECO:0000313" key="6">
    <source>
        <dbReference type="EMBL" id="ELT88014.1"/>
    </source>
</evidence>
<dbReference type="InterPro" id="IPR050283">
    <property type="entry name" value="E-box_TF_Regulators"/>
</dbReference>
<dbReference type="HOGENOM" id="CLU_171328_4_0_1"/>
<reference evidence="6 8" key="2">
    <citation type="journal article" date="2013" name="Nature">
        <title>Insights into bilaterian evolution from three spiralian genomes.</title>
        <authorList>
            <person name="Simakov O."/>
            <person name="Marletaz F."/>
            <person name="Cho S.J."/>
            <person name="Edsinger-Gonzales E."/>
            <person name="Havlak P."/>
            <person name="Hellsten U."/>
            <person name="Kuo D.H."/>
            <person name="Larsson T."/>
            <person name="Lv J."/>
            <person name="Arendt D."/>
            <person name="Savage R."/>
            <person name="Osoegawa K."/>
            <person name="de Jong P."/>
            <person name="Grimwood J."/>
            <person name="Chapman J.A."/>
            <person name="Shapiro H."/>
            <person name="Aerts A."/>
            <person name="Otillar R.P."/>
            <person name="Terry A.Y."/>
            <person name="Boore J.L."/>
            <person name="Grigoriev I.V."/>
            <person name="Lindberg D.R."/>
            <person name="Seaver E.C."/>
            <person name="Weisblat D.A."/>
            <person name="Putnam N.H."/>
            <person name="Rokhsar D.S."/>
        </authorList>
    </citation>
    <scope>NUCLEOTIDE SEQUENCE</scope>
    <source>
        <strain evidence="6 8">I ESC-2004</strain>
    </source>
</reference>
<dbReference type="PROSITE" id="PS50888">
    <property type="entry name" value="BHLH"/>
    <property type="match status" value="1"/>
</dbReference>
<dbReference type="EMBL" id="KB312025">
    <property type="protein sequence ID" value="ELT88014.1"/>
    <property type="molecule type" value="Genomic_DNA"/>
</dbReference>
<evidence type="ECO:0000313" key="8">
    <source>
        <dbReference type="Proteomes" id="UP000014760"/>
    </source>
</evidence>
<gene>
    <name evidence="6" type="ORF">CAPTEDRAFT_80670</name>
</gene>
<dbReference type="GO" id="GO:0000122">
    <property type="term" value="P:negative regulation of transcription by RNA polymerase II"/>
    <property type="evidence" value="ECO:0007669"/>
    <property type="project" value="UniProtKB-ARBA"/>
</dbReference>
<feature type="domain" description="BHLH" evidence="5">
    <location>
        <begin position="4"/>
        <end position="56"/>
    </location>
</feature>
<evidence type="ECO:0000313" key="7">
    <source>
        <dbReference type="EnsemblMetazoa" id="CapteP80670"/>
    </source>
</evidence>
<keyword evidence="3" id="KW-0804">Transcription</keyword>
<evidence type="ECO:0000259" key="5">
    <source>
        <dbReference type="PROSITE" id="PS50888"/>
    </source>
</evidence>
<dbReference type="AlphaFoldDB" id="R7TAH6"/>
<dbReference type="Proteomes" id="UP000014760">
    <property type="component" value="Unassembled WGS sequence"/>
</dbReference>
<dbReference type="OrthoDB" id="5976910at2759"/>
<dbReference type="GO" id="GO:0005634">
    <property type="term" value="C:nucleus"/>
    <property type="evidence" value="ECO:0007669"/>
    <property type="project" value="UniProtKB-ARBA"/>
</dbReference>
<keyword evidence="4" id="KW-0539">Nucleus</keyword>
<evidence type="ECO:0000256" key="3">
    <source>
        <dbReference type="ARBA" id="ARBA00023163"/>
    </source>
</evidence>
<accession>R7TAH6</accession>
<name>R7TAH6_CAPTE</name>
<dbReference type="GO" id="GO:0060429">
    <property type="term" value="P:epithelium development"/>
    <property type="evidence" value="ECO:0007669"/>
    <property type="project" value="UniProtKB-ARBA"/>
</dbReference>
<organism evidence="6">
    <name type="scientific">Capitella teleta</name>
    <name type="common">Polychaete worm</name>
    <dbReference type="NCBI Taxonomy" id="283909"/>
    <lineage>
        <taxon>Eukaryota</taxon>
        <taxon>Metazoa</taxon>
        <taxon>Spiralia</taxon>
        <taxon>Lophotrochozoa</taxon>
        <taxon>Annelida</taxon>
        <taxon>Polychaeta</taxon>
        <taxon>Sedentaria</taxon>
        <taxon>Scolecida</taxon>
        <taxon>Capitellidae</taxon>
        <taxon>Capitella</taxon>
    </lineage>
</organism>
<dbReference type="EMBL" id="AMQN01003521">
    <property type="status" value="NOT_ANNOTATED_CDS"/>
    <property type="molecule type" value="Genomic_DNA"/>
</dbReference>
<dbReference type="FunFam" id="4.10.280.10:FF:000038">
    <property type="entry name" value="achaete-scute homolog 3"/>
    <property type="match status" value="1"/>
</dbReference>
<dbReference type="GO" id="GO:0000981">
    <property type="term" value="F:DNA-binding transcription factor activity, RNA polymerase II-specific"/>
    <property type="evidence" value="ECO:0007669"/>
    <property type="project" value="TreeGrafter"/>
</dbReference>
<evidence type="ECO:0000256" key="4">
    <source>
        <dbReference type="ARBA" id="ARBA00023242"/>
    </source>
</evidence>
<dbReference type="STRING" id="283909.R7TAH6"/>
<keyword evidence="2" id="KW-0238">DNA-binding</keyword>
<sequence>LEPAFIRKRNERERDRVRCVNEGYTRLRQHLPFERKDKRVSKVETLRAAIRYIHHLQSVL</sequence>
<protein>
    <recommendedName>
        <fullName evidence="5">BHLH domain-containing protein</fullName>
    </recommendedName>
</protein>
<dbReference type="GO" id="GO:0048513">
    <property type="term" value="P:animal organ development"/>
    <property type="evidence" value="ECO:0007669"/>
    <property type="project" value="UniProtKB-ARBA"/>
</dbReference>
<dbReference type="SMART" id="SM00353">
    <property type="entry name" value="HLH"/>
    <property type="match status" value="1"/>
</dbReference>
<reference evidence="8" key="1">
    <citation type="submission" date="2012-12" db="EMBL/GenBank/DDBJ databases">
        <authorList>
            <person name="Hellsten U."/>
            <person name="Grimwood J."/>
            <person name="Chapman J.A."/>
            <person name="Shapiro H."/>
            <person name="Aerts A."/>
            <person name="Otillar R.P."/>
            <person name="Terry A.Y."/>
            <person name="Boore J.L."/>
            <person name="Simakov O."/>
            <person name="Marletaz F."/>
            <person name="Cho S.-J."/>
            <person name="Edsinger-Gonzales E."/>
            <person name="Havlak P."/>
            <person name="Kuo D.-H."/>
            <person name="Larsson T."/>
            <person name="Lv J."/>
            <person name="Arendt D."/>
            <person name="Savage R."/>
            <person name="Osoegawa K."/>
            <person name="de Jong P."/>
            <person name="Lindberg D.R."/>
            <person name="Seaver E.C."/>
            <person name="Weisblat D.A."/>
            <person name="Putnam N.H."/>
            <person name="Grigoriev I.V."/>
            <person name="Rokhsar D.S."/>
        </authorList>
    </citation>
    <scope>NUCLEOTIDE SEQUENCE</scope>
    <source>
        <strain evidence="8">I ESC-2004</strain>
    </source>
</reference>
<dbReference type="OMA" id="REHVPQG"/>
<dbReference type="GO" id="GO:0046983">
    <property type="term" value="F:protein dimerization activity"/>
    <property type="evidence" value="ECO:0007669"/>
    <property type="project" value="InterPro"/>
</dbReference>
<dbReference type="InterPro" id="IPR011598">
    <property type="entry name" value="bHLH_dom"/>
</dbReference>
<dbReference type="GO" id="GO:0000977">
    <property type="term" value="F:RNA polymerase II transcription regulatory region sequence-specific DNA binding"/>
    <property type="evidence" value="ECO:0007669"/>
    <property type="project" value="UniProtKB-ARBA"/>
</dbReference>
<feature type="non-terminal residue" evidence="6">
    <location>
        <position position="60"/>
    </location>
</feature>
<evidence type="ECO:0000256" key="1">
    <source>
        <dbReference type="ARBA" id="ARBA00023015"/>
    </source>
</evidence>
<dbReference type="PANTHER" id="PTHR23349:SF108">
    <property type="entry name" value="BHLH DOMAIN-CONTAINING PROTEIN"/>
    <property type="match status" value="1"/>
</dbReference>
<proteinExistence type="predicted"/>
<dbReference type="Gene3D" id="4.10.280.10">
    <property type="entry name" value="Helix-loop-helix DNA-binding domain"/>
    <property type="match status" value="1"/>
</dbReference>
<keyword evidence="1" id="KW-0805">Transcription regulation</keyword>
<keyword evidence="8" id="KW-1185">Reference proteome</keyword>
<dbReference type="EnsemblMetazoa" id="CapteT80670">
    <property type="protein sequence ID" value="CapteP80670"/>
    <property type="gene ID" value="CapteG80670"/>
</dbReference>
<dbReference type="Pfam" id="PF00010">
    <property type="entry name" value="HLH"/>
    <property type="match status" value="1"/>
</dbReference>
<dbReference type="InterPro" id="IPR036638">
    <property type="entry name" value="HLH_DNA-bd_sf"/>
</dbReference>